<dbReference type="OrthoDB" id="5464at2759"/>
<evidence type="ECO:0000256" key="2">
    <source>
        <dbReference type="ARBA" id="ARBA00012695"/>
    </source>
</evidence>
<comment type="cofactor">
    <cofactor evidence="5">
        <name>FAD</name>
        <dbReference type="ChEBI" id="CHEBI:57692"/>
    </cofactor>
</comment>
<dbReference type="STRING" id="40998.A0A2P8AIQ2"/>
<dbReference type="GO" id="GO:0004657">
    <property type="term" value="F:proline dehydrogenase activity"/>
    <property type="evidence" value="ECO:0007669"/>
    <property type="project" value="UniProtKB-EC"/>
</dbReference>
<comment type="similarity">
    <text evidence="1 5">Belongs to the proline oxidase family.</text>
</comment>
<dbReference type="Proteomes" id="UP000243723">
    <property type="component" value="Unassembled WGS sequence"/>
</dbReference>
<dbReference type="Pfam" id="PF01619">
    <property type="entry name" value="Pro_dh"/>
    <property type="match status" value="1"/>
</dbReference>
<dbReference type="InterPro" id="IPR015659">
    <property type="entry name" value="Proline_oxidase"/>
</dbReference>
<name>A0A2P8AIQ2_9PEZI</name>
<evidence type="ECO:0000256" key="3">
    <source>
        <dbReference type="ARBA" id="ARBA00023002"/>
    </source>
</evidence>
<comment type="function">
    <text evidence="5">Converts proline to delta-1-pyrroline-5-carboxylate.</text>
</comment>
<feature type="domain" description="Proline dehydrogenase" evidence="6">
    <location>
        <begin position="33"/>
        <end position="341"/>
    </location>
</feature>
<dbReference type="InterPro" id="IPR029041">
    <property type="entry name" value="FAD-linked_oxidoreductase-like"/>
</dbReference>
<dbReference type="PANTHER" id="PTHR13914">
    <property type="entry name" value="PROLINE OXIDASE"/>
    <property type="match status" value="1"/>
</dbReference>
<protein>
    <recommendedName>
        <fullName evidence="2 5">Proline dehydrogenase</fullName>
        <ecNumber evidence="2 5">1.5.5.2</ecNumber>
    </recommendedName>
</protein>
<dbReference type="EC" id="1.5.5.2" evidence="2 5"/>
<keyword evidence="3 5" id="KW-0560">Oxidoreductase</keyword>
<dbReference type="GO" id="GO:0071949">
    <property type="term" value="F:FAD binding"/>
    <property type="evidence" value="ECO:0007669"/>
    <property type="project" value="TreeGrafter"/>
</dbReference>
<dbReference type="InterPro" id="IPR002872">
    <property type="entry name" value="Proline_DH_dom"/>
</dbReference>
<evidence type="ECO:0000259" key="6">
    <source>
        <dbReference type="Pfam" id="PF01619"/>
    </source>
</evidence>
<keyword evidence="5" id="KW-0285">Flavoprotein</keyword>
<dbReference type="Gene3D" id="3.20.20.220">
    <property type="match status" value="1"/>
</dbReference>
<reference evidence="7 8" key="1">
    <citation type="submission" date="2017-05" db="EMBL/GenBank/DDBJ databases">
        <title>Draft genome sequence of Elsinoe australis.</title>
        <authorList>
            <person name="Cheng Q."/>
        </authorList>
    </citation>
    <scope>NUCLEOTIDE SEQUENCE [LARGE SCALE GENOMIC DNA]</scope>
    <source>
        <strain evidence="7 8">NL1</strain>
    </source>
</reference>
<keyword evidence="4 5" id="KW-0642">Proline metabolism</keyword>
<dbReference type="GO" id="GO:0005739">
    <property type="term" value="C:mitochondrion"/>
    <property type="evidence" value="ECO:0007669"/>
    <property type="project" value="TreeGrafter"/>
</dbReference>
<sequence>MTSVEKNPILQLALRETFYKQFCAGENKVSTRKTAQQLNNIGYHGVVLEYALEVLRDVKGADEAKDVAVWRRGLLDSIDMARPGDFVAFKWSGLGGAAFHRMEAGENPSPLMDAAMREVCDAATAKTVYLLPSAEETSTLPTFHKWTLQMSDIYNRGPAGAIIYNTYQAYLRQTPATISQHLQEAQKAGYTLGIKLVRGAYMGTEPRQLIWGSAEETHNAYDSVTSAILRRKYDGFLPPPAASKIFPPVHVVLATHNAASTRKAQAIRKQQLQDNEPLVPLMYAQLQGMADEISCELLAEARVSQSPAAPMVYKYTPWGTMTQCLGYLLRRAGENKDAAGRTLESRIAMGQELRRRFRALFGIA</sequence>
<comment type="catalytic activity">
    <reaction evidence="5">
        <text>L-proline + a quinone = (S)-1-pyrroline-5-carboxylate + a quinol + H(+)</text>
        <dbReference type="Rhea" id="RHEA:23784"/>
        <dbReference type="ChEBI" id="CHEBI:15378"/>
        <dbReference type="ChEBI" id="CHEBI:17388"/>
        <dbReference type="ChEBI" id="CHEBI:24646"/>
        <dbReference type="ChEBI" id="CHEBI:60039"/>
        <dbReference type="ChEBI" id="CHEBI:132124"/>
        <dbReference type="EC" id="1.5.5.2"/>
    </reaction>
</comment>
<evidence type="ECO:0000256" key="1">
    <source>
        <dbReference type="ARBA" id="ARBA00005869"/>
    </source>
</evidence>
<keyword evidence="5" id="KW-0274">FAD</keyword>
<organism evidence="7 8">
    <name type="scientific">Elsinoe australis</name>
    <dbReference type="NCBI Taxonomy" id="40998"/>
    <lineage>
        <taxon>Eukaryota</taxon>
        <taxon>Fungi</taxon>
        <taxon>Dikarya</taxon>
        <taxon>Ascomycota</taxon>
        <taxon>Pezizomycotina</taxon>
        <taxon>Dothideomycetes</taxon>
        <taxon>Dothideomycetidae</taxon>
        <taxon>Myriangiales</taxon>
        <taxon>Elsinoaceae</taxon>
        <taxon>Elsinoe</taxon>
    </lineage>
</organism>
<dbReference type="PANTHER" id="PTHR13914:SF30">
    <property type="entry name" value="PROLINE DEHYDROGENASE"/>
    <property type="match status" value="1"/>
</dbReference>
<evidence type="ECO:0000256" key="5">
    <source>
        <dbReference type="RuleBase" id="RU364054"/>
    </source>
</evidence>
<proteinExistence type="inferred from homology"/>
<dbReference type="GO" id="GO:0010133">
    <property type="term" value="P:L-proline catabolic process to L-glutamate"/>
    <property type="evidence" value="ECO:0007669"/>
    <property type="project" value="TreeGrafter"/>
</dbReference>
<evidence type="ECO:0000256" key="4">
    <source>
        <dbReference type="ARBA" id="ARBA00023062"/>
    </source>
</evidence>
<dbReference type="EMBL" id="NHZQ01000003">
    <property type="protein sequence ID" value="PSK60350.1"/>
    <property type="molecule type" value="Genomic_DNA"/>
</dbReference>
<dbReference type="AlphaFoldDB" id="A0A2P8AIQ2"/>
<evidence type="ECO:0000313" key="8">
    <source>
        <dbReference type="Proteomes" id="UP000243723"/>
    </source>
</evidence>
<evidence type="ECO:0000313" key="7">
    <source>
        <dbReference type="EMBL" id="PSK60350.1"/>
    </source>
</evidence>
<comment type="caution">
    <text evidence="7">The sequence shown here is derived from an EMBL/GenBank/DDBJ whole genome shotgun (WGS) entry which is preliminary data.</text>
</comment>
<keyword evidence="8" id="KW-1185">Reference proteome</keyword>
<accession>A0A2P8AIQ2</accession>
<dbReference type="SUPFAM" id="SSF51730">
    <property type="entry name" value="FAD-linked oxidoreductase"/>
    <property type="match status" value="1"/>
</dbReference>
<gene>
    <name evidence="7" type="ORF">B9Z65_500</name>
</gene>